<dbReference type="PANTHER" id="PTHR45737:SF6">
    <property type="entry name" value="VON WILLEBRAND FACTOR A DOMAIN-CONTAINING PROTEIN 5A"/>
    <property type="match status" value="1"/>
</dbReference>
<evidence type="ECO:0000313" key="4">
    <source>
        <dbReference type="EMBL" id="MEJ8812140.1"/>
    </source>
</evidence>
<dbReference type="Pfam" id="PF08487">
    <property type="entry name" value="VIT"/>
    <property type="match status" value="1"/>
</dbReference>
<sequence>MEASIPRPGRWLWLGTLSLATTCFALLLARPVHAQQEAPGPHIKTESPYFFVKSDDPEVDRLPLKGTEVDVKVSGVIADVTVTQTYRNEGRRPIEARYVFPGSTKAAVSGLNVRLADRLITAQIREKEQARIEYDTAKKEGKTAALLEQHLPNVFQMNVANILPGDDVKVELRYTELLVPEGGNYQFVFPTVVGPRYNSPQSENAQARWVAQPILRAGVEPNTRFRLKVALDTPLGIKEVRSLTHDIDVQRRDGDGHADITLADGSAAADNRDFVLDYRLAGERIESGLMLYEGQGGQGESAENFFLAMVEPPKSVPANVISPRDYIFVVDISGSMHGFPLDTAKATLERLIGGLRPSDSFNVLLFSGSNRMLSPHSVPATRANIEQALATIQNYSGSGSTELIPALKRAYAEPKADDVSRTIVVVTDGYVTVEREAFELVRKNLSKANLFAFGIGSSVNRHLMEGLARAGMGEPFIVTDPVQAPGQAARFRRMIESPVLTSVKARFEGLDVYDVEPAALPDVLGERPVIVFGKWRGEAKGRMVIEGRSASGPYRQELKIDPHTRKDAAALRSLWARHRIASLGDQEALEGGDELRKRITELGLRYSLLTQYTSFIAVDKVVRNAAPQNSVGVDQPVPLPKGVSELAVGQSFGAEVPSSPEPETLGAIAVVISMLAMLRRRARRNDPRRYTA</sequence>
<dbReference type="EMBL" id="JBBKZU010000005">
    <property type="protein sequence ID" value="MEJ8812140.1"/>
    <property type="molecule type" value="Genomic_DNA"/>
</dbReference>
<evidence type="ECO:0000259" key="3">
    <source>
        <dbReference type="PROSITE" id="PS51468"/>
    </source>
</evidence>
<reference evidence="4 5" key="1">
    <citation type="submission" date="2024-03" db="EMBL/GenBank/DDBJ databases">
        <title>Novel species of the genus Variovorax.</title>
        <authorList>
            <person name="Liu Q."/>
            <person name="Xin Y.-H."/>
        </authorList>
    </citation>
    <scope>NUCLEOTIDE SEQUENCE [LARGE SCALE GENOMIC DNA]</scope>
    <source>
        <strain evidence="4 5">KACC 18899</strain>
    </source>
</reference>
<evidence type="ECO:0000256" key="1">
    <source>
        <dbReference type="SAM" id="SignalP"/>
    </source>
</evidence>
<dbReference type="PANTHER" id="PTHR45737">
    <property type="entry name" value="VON WILLEBRAND FACTOR A DOMAIN-CONTAINING PROTEIN 5A"/>
    <property type="match status" value="1"/>
</dbReference>
<dbReference type="PROSITE" id="PS50234">
    <property type="entry name" value="VWFA"/>
    <property type="match status" value="1"/>
</dbReference>
<keyword evidence="1" id="KW-0732">Signal</keyword>
<keyword evidence="5" id="KW-1185">Reference proteome</keyword>
<accession>A0ABU8VEY8</accession>
<gene>
    <name evidence="4" type="ORF">WKW77_13745</name>
</gene>
<protein>
    <submittedName>
        <fullName evidence="4">VIT and VWA domain-containing protein</fullName>
    </submittedName>
</protein>
<feature type="domain" description="VIT" evidence="3">
    <location>
        <begin position="48"/>
        <end position="176"/>
    </location>
</feature>
<comment type="caution">
    <text evidence="4">The sequence shown here is derived from an EMBL/GenBank/DDBJ whole genome shotgun (WGS) entry which is preliminary data.</text>
</comment>
<dbReference type="SMART" id="SM00609">
    <property type="entry name" value="VIT"/>
    <property type="match status" value="1"/>
</dbReference>
<dbReference type="Pfam" id="PF13768">
    <property type="entry name" value="VWA_3"/>
    <property type="match status" value="1"/>
</dbReference>
<organism evidence="4 5">
    <name type="scientific">Variovorax ureilyticus</name>
    <dbReference type="NCBI Taxonomy" id="1836198"/>
    <lineage>
        <taxon>Bacteria</taxon>
        <taxon>Pseudomonadati</taxon>
        <taxon>Pseudomonadota</taxon>
        <taxon>Betaproteobacteria</taxon>
        <taxon>Burkholderiales</taxon>
        <taxon>Comamonadaceae</taxon>
        <taxon>Variovorax</taxon>
    </lineage>
</organism>
<evidence type="ECO:0000259" key="2">
    <source>
        <dbReference type="PROSITE" id="PS50234"/>
    </source>
</evidence>
<feature type="domain" description="VWFA" evidence="2">
    <location>
        <begin position="325"/>
        <end position="503"/>
    </location>
</feature>
<evidence type="ECO:0000313" key="5">
    <source>
        <dbReference type="Proteomes" id="UP001365846"/>
    </source>
</evidence>
<feature type="signal peptide" evidence="1">
    <location>
        <begin position="1"/>
        <end position="34"/>
    </location>
</feature>
<feature type="chain" id="PRO_5045847730" evidence="1">
    <location>
        <begin position="35"/>
        <end position="692"/>
    </location>
</feature>
<proteinExistence type="predicted"/>
<dbReference type="SUPFAM" id="SSF53300">
    <property type="entry name" value="vWA-like"/>
    <property type="match status" value="1"/>
</dbReference>
<name>A0ABU8VEY8_9BURK</name>
<dbReference type="SMART" id="SM00327">
    <property type="entry name" value="VWA"/>
    <property type="match status" value="1"/>
</dbReference>
<dbReference type="Proteomes" id="UP001365846">
    <property type="component" value="Unassembled WGS sequence"/>
</dbReference>
<dbReference type="PROSITE" id="PS51468">
    <property type="entry name" value="VIT"/>
    <property type="match status" value="1"/>
</dbReference>
<dbReference type="InterPro" id="IPR013694">
    <property type="entry name" value="VIT"/>
</dbReference>
<dbReference type="InterPro" id="IPR036465">
    <property type="entry name" value="vWFA_dom_sf"/>
</dbReference>
<dbReference type="InterPro" id="IPR002035">
    <property type="entry name" value="VWF_A"/>
</dbReference>
<dbReference type="Gene3D" id="3.40.50.410">
    <property type="entry name" value="von Willebrand factor, type A domain"/>
    <property type="match status" value="1"/>
</dbReference>
<dbReference type="RefSeq" id="WP_340357399.1">
    <property type="nucleotide sequence ID" value="NZ_JBBKZU010000005.1"/>
</dbReference>